<evidence type="ECO:0000313" key="2">
    <source>
        <dbReference type="Proteomes" id="UP000553980"/>
    </source>
</evidence>
<dbReference type="RefSeq" id="WP_235894957.1">
    <property type="nucleotide sequence ID" value="NZ_JACIEX010000019.1"/>
</dbReference>
<dbReference type="Proteomes" id="UP000553980">
    <property type="component" value="Unassembled WGS sequence"/>
</dbReference>
<sequence>MDVFVTLNSSAFALNNNQMRGNQETPIPGALLRARTIPHFFIHQEHVMTVIIENGKYNREQLELEIRMLKALVDDLERIFQGDYPDERTLANSPAITSWKLSKRPATCLEGVLFEHPHLGYIVPNGITSELWLLDLDRNYARTFSRFYRLGQKDIGQ</sequence>
<keyword evidence="2" id="KW-1185">Reference proteome</keyword>
<proteinExistence type="predicted"/>
<organism evidence="1 2">
    <name type="scientific">Brucella pecoris</name>
    <dbReference type="NCBI Taxonomy" id="867683"/>
    <lineage>
        <taxon>Bacteria</taxon>
        <taxon>Pseudomonadati</taxon>
        <taxon>Pseudomonadota</taxon>
        <taxon>Alphaproteobacteria</taxon>
        <taxon>Hyphomicrobiales</taxon>
        <taxon>Brucellaceae</taxon>
        <taxon>Brucella/Ochrobactrum group</taxon>
        <taxon>Brucella</taxon>
    </lineage>
</organism>
<dbReference type="AlphaFoldDB" id="A0AB34YYL2"/>
<gene>
    <name evidence="1" type="ORF">GGQ79_004672</name>
</gene>
<dbReference type="EMBL" id="JACIEX010000019">
    <property type="protein sequence ID" value="MBB4096117.1"/>
    <property type="molecule type" value="Genomic_DNA"/>
</dbReference>
<accession>A0AB34YYL2</accession>
<name>A0AB34YYL2_9HYPH</name>
<reference evidence="1 2" key="1">
    <citation type="submission" date="2020-08" db="EMBL/GenBank/DDBJ databases">
        <title>Genomic Encyclopedia of Type Strains, Phase IV (KMG-IV): sequencing the most valuable type-strain genomes for metagenomic binning, comparative biology and taxonomic classification.</title>
        <authorList>
            <person name="Goeker M."/>
        </authorList>
    </citation>
    <scope>NUCLEOTIDE SEQUENCE [LARGE SCALE GENOMIC DNA]</scope>
    <source>
        <strain evidence="1 2">DSM 23868</strain>
    </source>
</reference>
<evidence type="ECO:0000313" key="1">
    <source>
        <dbReference type="EMBL" id="MBB4096117.1"/>
    </source>
</evidence>
<protein>
    <submittedName>
        <fullName evidence="1">Uncharacterized protein</fullName>
    </submittedName>
</protein>
<comment type="caution">
    <text evidence="1">The sequence shown here is derived from an EMBL/GenBank/DDBJ whole genome shotgun (WGS) entry which is preliminary data.</text>
</comment>